<organism evidence="2 3">
    <name type="scientific">Lithospermum erythrorhizon</name>
    <name type="common">Purple gromwell</name>
    <name type="synonym">Lithospermum officinale var. erythrorhizon</name>
    <dbReference type="NCBI Taxonomy" id="34254"/>
    <lineage>
        <taxon>Eukaryota</taxon>
        <taxon>Viridiplantae</taxon>
        <taxon>Streptophyta</taxon>
        <taxon>Embryophyta</taxon>
        <taxon>Tracheophyta</taxon>
        <taxon>Spermatophyta</taxon>
        <taxon>Magnoliopsida</taxon>
        <taxon>eudicotyledons</taxon>
        <taxon>Gunneridae</taxon>
        <taxon>Pentapetalae</taxon>
        <taxon>asterids</taxon>
        <taxon>lamiids</taxon>
        <taxon>Boraginales</taxon>
        <taxon>Boraginaceae</taxon>
        <taxon>Boraginoideae</taxon>
        <taxon>Lithospermeae</taxon>
        <taxon>Lithospermum</taxon>
    </lineage>
</organism>
<name>A0AAV3QPV2_LITER</name>
<dbReference type="CDD" id="cd01647">
    <property type="entry name" value="RT_LTR"/>
    <property type="match status" value="1"/>
</dbReference>
<dbReference type="EMBL" id="BAABME010005235">
    <property type="protein sequence ID" value="GAA0165051.1"/>
    <property type="molecule type" value="Genomic_DNA"/>
</dbReference>
<dbReference type="PANTHER" id="PTHR24559:SF444">
    <property type="entry name" value="REVERSE TRANSCRIPTASE DOMAIN-CONTAINING PROTEIN"/>
    <property type="match status" value="1"/>
</dbReference>
<dbReference type="SUPFAM" id="SSF56672">
    <property type="entry name" value="DNA/RNA polymerases"/>
    <property type="match status" value="1"/>
</dbReference>
<dbReference type="InterPro" id="IPR000477">
    <property type="entry name" value="RT_dom"/>
</dbReference>
<sequence length="133" mass="15225">MLLGADSIKKLLFPTWLANVVVIPKPNGTWRICTYFTSINKACPKDCYPLPHIDQLVDSSAGYKVVDFLDAFRGYHQIFMAEEDVEKIAFVTEYDIYCWKVMSFDLKNAGANYSGWSTRCSLPRLMEYEDLCG</sequence>
<feature type="domain" description="Reverse transcriptase" evidence="1">
    <location>
        <begin position="23"/>
        <end position="111"/>
    </location>
</feature>
<reference evidence="2 3" key="1">
    <citation type="submission" date="2024-01" db="EMBL/GenBank/DDBJ databases">
        <title>The complete chloroplast genome sequence of Lithospermum erythrorhizon: insights into the phylogenetic relationship among Boraginaceae species and the maternal lineages of purple gromwells.</title>
        <authorList>
            <person name="Okada T."/>
            <person name="Watanabe K."/>
        </authorList>
    </citation>
    <scope>NUCLEOTIDE SEQUENCE [LARGE SCALE GENOMIC DNA]</scope>
</reference>
<proteinExistence type="predicted"/>
<dbReference type="InterPro" id="IPR053134">
    <property type="entry name" value="RNA-dir_DNA_polymerase"/>
</dbReference>
<evidence type="ECO:0000313" key="2">
    <source>
        <dbReference type="EMBL" id="GAA0165051.1"/>
    </source>
</evidence>
<keyword evidence="3" id="KW-1185">Reference proteome</keyword>
<dbReference type="AlphaFoldDB" id="A0AAV3QPV2"/>
<evidence type="ECO:0000313" key="3">
    <source>
        <dbReference type="Proteomes" id="UP001454036"/>
    </source>
</evidence>
<dbReference type="InterPro" id="IPR043502">
    <property type="entry name" value="DNA/RNA_pol_sf"/>
</dbReference>
<dbReference type="Gene3D" id="3.10.10.10">
    <property type="entry name" value="HIV Type 1 Reverse Transcriptase, subunit A, domain 1"/>
    <property type="match status" value="1"/>
</dbReference>
<accession>A0AAV3QPV2</accession>
<evidence type="ECO:0000259" key="1">
    <source>
        <dbReference type="Pfam" id="PF00078"/>
    </source>
</evidence>
<gene>
    <name evidence="2" type="ORF">LIER_20551</name>
</gene>
<protein>
    <recommendedName>
        <fullName evidence="1">Reverse transcriptase domain-containing protein</fullName>
    </recommendedName>
</protein>
<dbReference type="Pfam" id="PF00078">
    <property type="entry name" value="RVT_1"/>
    <property type="match status" value="1"/>
</dbReference>
<dbReference type="Proteomes" id="UP001454036">
    <property type="component" value="Unassembled WGS sequence"/>
</dbReference>
<dbReference type="PANTHER" id="PTHR24559">
    <property type="entry name" value="TRANSPOSON TY3-I GAG-POL POLYPROTEIN"/>
    <property type="match status" value="1"/>
</dbReference>
<comment type="caution">
    <text evidence="2">The sequence shown here is derived from an EMBL/GenBank/DDBJ whole genome shotgun (WGS) entry which is preliminary data.</text>
</comment>